<evidence type="ECO:0000313" key="6">
    <source>
        <dbReference type="EMBL" id="KAJ1088027.1"/>
    </source>
</evidence>
<dbReference type="PANTHER" id="PTHR13265:SF1">
    <property type="entry name" value="CASPASE RECRUITMENT DOMAIN-CONTAINING PROTEIN 8"/>
    <property type="match status" value="1"/>
</dbReference>
<dbReference type="GO" id="GO:0007165">
    <property type="term" value="P:signal transduction"/>
    <property type="evidence" value="ECO:0007669"/>
    <property type="project" value="InterPro"/>
</dbReference>
<dbReference type="InterPro" id="IPR025307">
    <property type="entry name" value="FIIND_dom"/>
</dbReference>
<dbReference type="FunFam" id="1.10.533.10:FF:000088">
    <property type="entry name" value="P53-induced death domain protein 1"/>
    <property type="match status" value="1"/>
</dbReference>
<dbReference type="Pfam" id="PF23679">
    <property type="entry name" value="UPA-FIIND"/>
    <property type="match status" value="1"/>
</dbReference>
<keyword evidence="7" id="KW-1185">Reference proteome</keyword>
<evidence type="ECO:0000256" key="3">
    <source>
        <dbReference type="SAM" id="MobiDB-lite"/>
    </source>
</evidence>
<evidence type="ECO:0000313" key="7">
    <source>
        <dbReference type="Proteomes" id="UP001066276"/>
    </source>
</evidence>
<comment type="subcellular location">
    <subcellularLocation>
        <location evidence="1">Cytoplasm</location>
        <location evidence="1">Cytosol</location>
    </subcellularLocation>
</comment>
<feature type="domain" description="FIIND" evidence="5">
    <location>
        <begin position="113"/>
        <end position="393"/>
    </location>
</feature>
<dbReference type="InterPro" id="IPR000488">
    <property type="entry name" value="Death_dom"/>
</dbReference>
<gene>
    <name evidence="6" type="ORF">NDU88_001186</name>
</gene>
<keyword evidence="2" id="KW-0963">Cytoplasm</keyword>
<feature type="compositionally biased region" description="Polar residues" evidence="3">
    <location>
        <begin position="93"/>
        <end position="104"/>
    </location>
</feature>
<dbReference type="AlphaFoldDB" id="A0AAV7LAJ9"/>
<dbReference type="Pfam" id="PF13553">
    <property type="entry name" value="FIIND"/>
    <property type="match status" value="1"/>
</dbReference>
<evidence type="ECO:0000256" key="1">
    <source>
        <dbReference type="ARBA" id="ARBA00004514"/>
    </source>
</evidence>
<organism evidence="6 7">
    <name type="scientific">Pleurodeles waltl</name>
    <name type="common">Iberian ribbed newt</name>
    <dbReference type="NCBI Taxonomy" id="8319"/>
    <lineage>
        <taxon>Eukaryota</taxon>
        <taxon>Metazoa</taxon>
        <taxon>Chordata</taxon>
        <taxon>Craniata</taxon>
        <taxon>Vertebrata</taxon>
        <taxon>Euteleostomi</taxon>
        <taxon>Amphibia</taxon>
        <taxon>Batrachia</taxon>
        <taxon>Caudata</taxon>
        <taxon>Salamandroidea</taxon>
        <taxon>Salamandridae</taxon>
        <taxon>Pleurodelinae</taxon>
        <taxon>Pleurodeles</taxon>
    </lineage>
</organism>
<dbReference type="Pfam" id="PF00531">
    <property type="entry name" value="Death"/>
    <property type="match status" value="1"/>
</dbReference>
<feature type="domain" description="Death" evidence="4">
    <location>
        <begin position="450"/>
        <end position="496"/>
    </location>
</feature>
<dbReference type="GO" id="GO:0005829">
    <property type="term" value="C:cytosol"/>
    <property type="evidence" value="ECO:0007669"/>
    <property type="project" value="UniProtKB-SubCell"/>
</dbReference>
<evidence type="ECO:0000259" key="5">
    <source>
        <dbReference type="PROSITE" id="PS51830"/>
    </source>
</evidence>
<dbReference type="CDD" id="cd01670">
    <property type="entry name" value="Death"/>
    <property type="match status" value="1"/>
</dbReference>
<reference evidence="6" key="1">
    <citation type="journal article" date="2022" name="bioRxiv">
        <title>Sequencing and chromosome-scale assembly of the giantPleurodeles waltlgenome.</title>
        <authorList>
            <person name="Brown T."/>
            <person name="Elewa A."/>
            <person name="Iarovenko S."/>
            <person name="Subramanian E."/>
            <person name="Araus A.J."/>
            <person name="Petzold A."/>
            <person name="Susuki M."/>
            <person name="Suzuki K.-i.T."/>
            <person name="Hayashi T."/>
            <person name="Toyoda A."/>
            <person name="Oliveira C."/>
            <person name="Osipova E."/>
            <person name="Leigh N.D."/>
            <person name="Simon A."/>
            <person name="Yun M.H."/>
        </authorList>
    </citation>
    <scope>NUCLEOTIDE SEQUENCE</scope>
    <source>
        <strain evidence="6">20211129_DDA</strain>
        <tissue evidence="6">Liver</tissue>
    </source>
</reference>
<dbReference type="InterPro" id="IPR021861">
    <property type="entry name" value="THO_THOC1"/>
</dbReference>
<comment type="caution">
    <text evidence="6">The sequence shown here is derived from an EMBL/GenBank/DDBJ whole genome shotgun (WGS) entry which is preliminary data.</text>
</comment>
<dbReference type="PANTHER" id="PTHR13265">
    <property type="entry name" value="THO COMPLEX SUBUNIT 1"/>
    <property type="match status" value="1"/>
</dbReference>
<dbReference type="GO" id="GO:0006406">
    <property type="term" value="P:mRNA export from nucleus"/>
    <property type="evidence" value="ECO:0007669"/>
    <property type="project" value="TreeGrafter"/>
</dbReference>
<dbReference type="Gene3D" id="1.10.533.10">
    <property type="entry name" value="Death Domain, Fas"/>
    <property type="match status" value="1"/>
</dbReference>
<feature type="compositionally biased region" description="Polar residues" evidence="3">
    <location>
        <begin position="72"/>
        <end position="83"/>
    </location>
</feature>
<dbReference type="PROSITE" id="PS51830">
    <property type="entry name" value="FIIND"/>
    <property type="match status" value="1"/>
</dbReference>
<dbReference type="Proteomes" id="UP001066276">
    <property type="component" value="Chromosome 11"/>
</dbReference>
<proteinExistence type="predicted"/>
<feature type="region of interest" description="Disordered" evidence="3">
    <location>
        <begin position="1"/>
        <end position="104"/>
    </location>
</feature>
<sequence length="516" mass="58325">MTTSGSSEGLAEPGRNDVSTLEQNGDLHEDDSSEDEGTKESGDSRSEISETSDNESEAGESDAPADIPNGDLKNTSAEDSSTTAEEHSKTSDVTEPSTSESAGQTLCERCKNKHCLLSEKEKAVPRKLAMGEFFLMLDGEGIYQCTETGLIFEVSKKVNIKYSVLSWSKFERYVKKPWTVGGPIFDVKCDSSILQSIQFPHSICLGDQQHDITFKVLHVHGTLSEIEPSVDHSATHVKWRVSSLSPVGPLIQTSESVHHHGVVILYKVIDTHPSLSFRVYLAINNDSFIKDISKAIKVSSKKFKKIDKPPGCKKLLQYGMTYRLMSFPEAEITPEDFEFHDDSVTKLKNYYEVYLEEPVEFKLSLVEAESEEIVWTSKLRACDWVLTDQSLDARNNNTNTNRRRKSSSISDDETVKKRIRLNSDTITDQQLMLIAKSFGSTWKESAILCLKLDLKDIDDITVKEEDVTFRKFRVLTKWREREQIRATVHNLHECLKTQQDIDYEVLKVLEDMLQST</sequence>
<dbReference type="PROSITE" id="PS50017">
    <property type="entry name" value="DEATH_DOMAIN"/>
    <property type="match status" value="1"/>
</dbReference>
<dbReference type="SUPFAM" id="SSF47986">
    <property type="entry name" value="DEATH domain"/>
    <property type="match status" value="1"/>
</dbReference>
<protein>
    <submittedName>
        <fullName evidence="6">Uncharacterized protein</fullName>
    </submittedName>
</protein>
<feature type="compositionally biased region" description="Basic and acidic residues" evidence="3">
    <location>
        <begin position="36"/>
        <end position="48"/>
    </location>
</feature>
<dbReference type="GO" id="GO:0000445">
    <property type="term" value="C:THO complex part of transcription export complex"/>
    <property type="evidence" value="ECO:0007669"/>
    <property type="project" value="TreeGrafter"/>
</dbReference>
<dbReference type="EMBL" id="JANPWB010000015">
    <property type="protein sequence ID" value="KAJ1088027.1"/>
    <property type="molecule type" value="Genomic_DNA"/>
</dbReference>
<evidence type="ECO:0000256" key="2">
    <source>
        <dbReference type="ARBA" id="ARBA00022490"/>
    </source>
</evidence>
<dbReference type="InterPro" id="IPR011029">
    <property type="entry name" value="DEATH-like_dom_sf"/>
</dbReference>
<name>A0AAV7LAJ9_PLEWA</name>
<evidence type="ECO:0000259" key="4">
    <source>
        <dbReference type="PROSITE" id="PS50017"/>
    </source>
</evidence>
<accession>A0AAV7LAJ9</accession>
<feature type="compositionally biased region" description="Acidic residues" evidence="3">
    <location>
        <begin position="50"/>
        <end position="60"/>
    </location>
</feature>